<keyword evidence="2 4" id="KW-1133">Transmembrane helix</keyword>
<evidence type="ECO:0000313" key="5">
    <source>
        <dbReference type="EMBL" id="ODA35587.1"/>
    </source>
</evidence>
<reference evidence="5 6" key="1">
    <citation type="submission" date="2016-05" db="EMBL/GenBank/DDBJ databases">
        <title>Genomic Taxonomy of the Vibrionaceae.</title>
        <authorList>
            <person name="Gomez-Gil B."/>
            <person name="Enciso-Ibarra J."/>
        </authorList>
    </citation>
    <scope>NUCLEOTIDE SEQUENCE [LARGE SCALE GENOMIC DNA]</scope>
    <source>
        <strain evidence="5 6">CAIM 1920</strain>
    </source>
</reference>
<dbReference type="STRING" id="1080227.A8L45_02880"/>
<feature type="transmembrane region" description="Helical" evidence="4">
    <location>
        <begin position="279"/>
        <end position="298"/>
    </location>
</feature>
<dbReference type="InterPro" id="IPR011701">
    <property type="entry name" value="MFS"/>
</dbReference>
<organism evidence="5 6">
    <name type="scientific">Veronia pacifica</name>
    <dbReference type="NCBI Taxonomy" id="1080227"/>
    <lineage>
        <taxon>Bacteria</taxon>
        <taxon>Pseudomonadati</taxon>
        <taxon>Pseudomonadota</taxon>
        <taxon>Gammaproteobacteria</taxon>
        <taxon>Vibrionales</taxon>
        <taxon>Vibrionaceae</taxon>
        <taxon>Veronia</taxon>
    </lineage>
</organism>
<dbReference type="InterPro" id="IPR036259">
    <property type="entry name" value="MFS_trans_sf"/>
</dbReference>
<evidence type="ECO:0000256" key="2">
    <source>
        <dbReference type="ARBA" id="ARBA00022989"/>
    </source>
</evidence>
<dbReference type="SUPFAM" id="SSF103473">
    <property type="entry name" value="MFS general substrate transporter"/>
    <property type="match status" value="1"/>
</dbReference>
<dbReference type="Gene3D" id="1.20.1250.20">
    <property type="entry name" value="MFS general substrate transporter like domains"/>
    <property type="match status" value="2"/>
</dbReference>
<feature type="transmembrane region" description="Helical" evidence="4">
    <location>
        <begin position="212"/>
        <end position="229"/>
    </location>
</feature>
<sequence>MSRSHKKLLTAIFLDSPGLFFVNFITPVVMHQQFHLEGWQLGLIFSLQAIGAVVASGLFALVLSKSFSKRSIISIASLNKCLAYLILFFGIISQELTAIVISLIVLGASSAIFTLCWETHIAEDKSTQAKGELIGQCFKWTGISQMIGSTIAFTMMGMNYGHLLSQGDQIMGIVIFAIASGFAGIFGRLAMSPALPQHLRHSLAEKTQDKGNVVLIGLLALVLLGQTSGSMVAPFLEMHLLEKLNITDISQLSLAYVPGAMLSLLFAEKLGKLVDNLKPAHFFAIFVSVGAVSSWLLVQTDSLWQVSLLFMVDSTIIVSVSIMLLKLVSELSPHRVENGLSALSLVSSVGAIIGPALGGFVWSAETTEGPIWLSVGIDFTVALLGFSLFTLLTQKEIKLIHSKSSF</sequence>
<dbReference type="EMBL" id="LYBM01000003">
    <property type="protein sequence ID" value="ODA35587.1"/>
    <property type="molecule type" value="Genomic_DNA"/>
</dbReference>
<evidence type="ECO:0000256" key="1">
    <source>
        <dbReference type="ARBA" id="ARBA00022692"/>
    </source>
</evidence>
<gene>
    <name evidence="5" type="ORF">A8L45_02880</name>
</gene>
<name>A0A1C3EQR9_9GAMM</name>
<evidence type="ECO:0000313" key="6">
    <source>
        <dbReference type="Proteomes" id="UP000094936"/>
    </source>
</evidence>
<feature type="transmembrane region" description="Helical" evidence="4">
    <location>
        <begin position="72"/>
        <end position="92"/>
    </location>
</feature>
<feature type="transmembrane region" description="Helical" evidence="4">
    <location>
        <begin position="370"/>
        <end position="393"/>
    </location>
</feature>
<feature type="transmembrane region" description="Helical" evidence="4">
    <location>
        <begin position="98"/>
        <end position="117"/>
    </location>
</feature>
<dbReference type="AlphaFoldDB" id="A0A1C3EQR9"/>
<feature type="transmembrane region" description="Helical" evidence="4">
    <location>
        <begin position="42"/>
        <end position="63"/>
    </location>
</feature>
<feature type="transmembrane region" description="Helical" evidence="4">
    <location>
        <begin position="137"/>
        <end position="158"/>
    </location>
</feature>
<dbReference type="GO" id="GO:0022857">
    <property type="term" value="F:transmembrane transporter activity"/>
    <property type="evidence" value="ECO:0007669"/>
    <property type="project" value="InterPro"/>
</dbReference>
<proteinExistence type="predicted"/>
<evidence type="ECO:0000256" key="3">
    <source>
        <dbReference type="ARBA" id="ARBA00023136"/>
    </source>
</evidence>
<keyword evidence="3 4" id="KW-0472">Membrane</keyword>
<comment type="caution">
    <text evidence="5">The sequence shown here is derived from an EMBL/GenBank/DDBJ whole genome shotgun (WGS) entry which is preliminary data.</text>
</comment>
<feature type="transmembrane region" description="Helical" evidence="4">
    <location>
        <begin position="304"/>
        <end position="328"/>
    </location>
</feature>
<feature type="transmembrane region" description="Helical" evidence="4">
    <location>
        <begin position="340"/>
        <end position="364"/>
    </location>
</feature>
<evidence type="ECO:0008006" key="7">
    <source>
        <dbReference type="Google" id="ProtNLM"/>
    </source>
</evidence>
<feature type="transmembrane region" description="Helical" evidence="4">
    <location>
        <begin position="12"/>
        <end position="30"/>
    </location>
</feature>
<feature type="transmembrane region" description="Helical" evidence="4">
    <location>
        <begin position="170"/>
        <end position="191"/>
    </location>
</feature>
<accession>A0A1C3EQR9</accession>
<dbReference type="RefSeq" id="WP_068899051.1">
    <property type="nucleotide sequence ID" value="NZ_JBHUIF010000020.1"/>
</dbReference>
<dbReference type="Proteomes" id="UP000094936">
    <property type="component" value="Unassembled WGS sequence"/>
</dbReference>
<keyword evidence="6" id="KW-1185">Reference proteome</keyword>
<dbReference type="Pfam" id="PF07690">
    <property type="entry name" value="MFS_1"/>
    <property type="match status" value="1"/>
</dbReference>
<feature type="transmembrane region" description="Helical" evidence="4">
    <location>
        <begin position="249"/>
        <end position="267"/>
    </location>
</feature>
<keyword evidence="1 4" id="KW-0812">Transmembrane</keyword>
<protein>
    <recommendedName>
        <fullName evidence="7">MFS transporter</fullName>
    </recommendedName>
</protein>
<evidence type="ECO:0000256" key="4">
    <source>
        <dbReference type="SAM" id="Phobius"/>
    </source>
</evidence>